<evidence type="ECO:0000313" key="4">
    <source>
        <dbReference type="EMBL" id="MFD1544450.1"/>
    </source>
</evidence>
<evidence type="ECO:0000259" key="3">
    <source>
        <dbReference type="Pfam" id="PF16158"/>
    </source>
</evidence>
<dbReference type="EMBL" id="JBHUCM010000044">
    <property type="protein sequence ID" value="MFD1544450.1"/>
    <property type="molecule type" value="Genomic_DNA"/>
</dbReference>
<dbReference type="PANTHER" id="PTHR20930:SF0">
    <property type="entry name" value="PROTEIN ILRUN"/>
    <property type="match status" value="1"/>
</dbReference>
<organism evidence="4 5">
    <name type="scientific">Nonomuraea guangzhouensis</name>
    <dbReference type="NCBI Taxonomy" id="1291555"/>
    <lineage>
        <taxon>Bacteria</taxon>
        <taxon>Bacillati</taxon>
        <taxon>Actinomycetota</taxon>
        <taxon>Actinomycetes</taxon>
        <taxon>Streptosporangiales</taxon>
        <taxon>Streptosporangiaceae</taxon>
        <taxon>Nonomuraea</taxon>
    </lineage>
</organism>
<dbReference type="RefSeq" id="WP_219529204.1">
    <property type="nucleotide sequence ID" value="NZ_JAHKRM010000006.1"/>
</dbReference>
<reference evidence="5" key="1">
    <citation type="journal article" date="2019" name="Int. J. Syst. Evol. Microbiol.">
        <title>The Global Catalogue of Microorganisms (GCM) 10K type strain sequencing project: providing services to taxonomists for standard genome sequencing and annotation.</title>
        <authorList>
            <consortium name="The Broad Institute Genomics Platform"/>
            <consortium name="The Broad Institute Genome Sequencing Center for Infectious Disease"/>
            <person name="Wu L."/>
            <person name="Ma J."/>
        </authorList>
    </citation>
    <scope>NUCLEOTIDE SEQUENCE [LARGE SCALE GENOMIC DNA]</scope>
    <source>
        <strain evidence="5">CGMCC 1.15399</strain>
    </source>
</reference>
<dbReference type="Proteomes" id="UP001597097">
    <property type="component" value="Unassembled WGS sequence"/>
</dbReference>
<keyword evidence="5" id="KW-1185">Reference proteome</keyword>
<dbReference type="PANTHER" id="PTHR20930">
    <property type="entry name" value="OVARIAN CARCINOMA ANTIGEN CA125-RELATED"/>
    <property type="match status" value="1"/>
</dbReference>
<dbReference type="InterPro" id="IPR032350">
    <property type="entry name" value="Nbr1_FW"/>
</dbReference>
<accession>A0ABW4GPI4</accession>
<protein>
    <submittedName>
        <fullName evidence="4">NBR1-Ig-like domain-containing protein</fullName>
    </submittedName>
</protein>
<evidence type="ECO:0000256" key="1">
    <source>
        <dbReference type="SAM" id="MobiDB-lite"/>
    </source>
</evidence>
<comment type="caution">
    <text evidence="4">The sequence shown here is derived from an EMBL/GenBank/DDBJ whole genome shotgun (WGS) entry which is preliminary data.</text>
</comment>
<gene>
    <name evidence="4" type="ORF">ACFSJ0_45920</name>
</gene>
<evidence type="ECO:0000313" key="5">
    <source>
        <dbReference type="Proteomes" id="UP001597097"/>
    </source>
</evidence>
<keyword evidence="2" id="KW-0472">Membrane</keyword>
<dbReference type="Pfam" id="PF16158">
    <property type="entry name" value="N_BRCA1_IG"/>
    <property type="match status" value="1"/>
</dbReference>
<keyword evidence="2" id="KW-1133">Transmembrane helix</keyword>
<evidence type="ECO:0000256" key="2">
    <source>
        <dbReference type="SAM" id="Phobius"/>
    </source>
</evidence>
<proteinExistence type="predicted"/>
<keyword evidence="2" id="KW-0812">Transmembrane</keyword>
<feature type="domain" description="Nbr1 FW" evidence="3">
    <location>
        <begin position="158"/>
        <end position="246"/>
    </location>
</feature>
<feature type="region of interest" description="Disordered" evidence="1">
    <location>
        <begin position="80"/>
        <end position="109"/>
    </location>
</feature>
<dbReference type="CDD" id="cd14947">
    <property type="entry name" value="NBR1_like"/>
    <property type="match status" value="1"/>
</dbReference>
<feature type="transmembrane region" description="Helical" evidence="2">
    <location>
        <begin position="115"/>
        <end position="133"/>
    </location>
</feature>
<sequence length="260" mass="28717">MGAFADRLLRLKEEAGDPSYAEMSSRLGAAASKSSLASAAQGRKLPSWETTWEFVRVLAVHRLGHDPEETEHEWRQLWERTKEASSPDDTSPVEPPNVEKTPAAPARRRNHHRTLVMVLAAIIVTGLTVFYLTTNANQDDPPAAPTAKDNSAFVGDVTYPDGSVVRPGESFRKVWRIRNTGTTFWEGRRLARINTGPCRSPKSVSIPPTAPGRTADIAVEVQAPNKPGNCRIYWKMTDAQGREPFPLKRPVFLDVRVGGP</sequence>
<name>A0ABW4GPI4_9ACTN</name>